<evidence type="ECO:0000313" key="2">
    <source>
        <dbReference type="Proteomes" id="UP001174909"/>
    </source>
</evidence>
<protein>
    <submittedName>
        <fullName evidence="1">Uncharacterized protein</fullName>
    </submittedName>
</protein>
<dbReference type="EMBL" id="CASHTH010002122">
    <property type="protein sequence ID" value="CAI8025134.1"/>
    <property type="molecule type" value="Genomic_DNA"/>
</dbReference>
<reference evidence="1" key="1">
    <citation type="submission" date="2023-03" db="EMBL/GenBank/DDBJ databases">
        <authorList>
            <person name="Steffen K."/>
            <person name="Cardenas P."/>
        </authorList>
    </citation>
    <scope>NUCLEOTIDE SEQUENCE</scope>
</reference>
<evidence type="ECO:0000313" key="1">
    <source>
        <dbReference type="EMBL" id="CAI8025134.1"/>
    </source>
</evidence>
<accession>A0AA35WLT4</accession>
<proteinExistence type="predicted"/>
<name>A0AA35WLT4_GEOBA</name>
<keyword evidence="2" id="KW-1185">Reference proteome</keyword>
<comment type="caution">
    <text evidence="1">The sequence shown here is derived from an EMBL/GenBank/DDBJ whole genome shotgun (WGS) entry which is preliminary data.</text>
</comment>
<gene>
    <name evidence="1" type="ORF">GBAR_LOCUS14549</name>
</gene>
<organism evidence="1 2">
    <name type="scientific">Geodia barretti</name>
    <name type="common">Barrett's horny sponge</name>
    <dbReference type="NCBI Taxonomy" id="519541"/>
    <lineage>
        <taxon>Eukaryota</taxon>
        <taxon>Metazoa</taxon>
        <taxon>Porifera</taxon>
        <taxon>Demospongiae</taxon>
        <taxon>Heteroscleromorpha</taxon>
        <taxon>Tetractinellida</taxon>
        <taxon>Astrophorina</taxon>
        <taxon>Geodiidae</taxon>
        <taxon>Geodia</taxon>
    </lineage>
</organism>
<dbReference type="Proteomes" id="UP001174909">
    <property type="component" value="Unassembled WGS sequence"/>
</dbReference>
<sequence length="34" mass="4032">MDLSEYRRRHKCQLKTGVGMGLRNVCLLQPRKLM</sequence>
<dbReference type="AlphaFoldDB" id="A0AA35WLT4"/>